<dbReference type="EMBL" id="AC134046">
    <property type="protein sequence ID" value="AAX95222.1"/>
    <property type="molecule type" value="Genomic_DNA"/>
</dbReference>
<accession>Q2R9I3</accession>
<reference evidence="3" key="2">
    <citation type="journal article" date="2008" name="Nucleic Acids Res.">
        <title>The rice annotation project database (RAP-DB): 2008 update.</title>
        <authorList>
            <consortium name="The rice annotation project (RAP)"/>
        </authorList>
    </citation>
    <scope>GENOME REANNOTATION</scope>
    <source>
        <strain evidence="3">cv. Nipponbare</strain>
    </source>
</reference>
<dbReference type="AlphaFoldDB" id="Q2R9I3"/>
<dbReference type="Proteomes" id="UP000000763">
    <property type="component" value="Chromosome 11"/>
</dbReference>
<name>Q2R9I3_ORYSJ</name>
<evidence type="ECO:0000313" key="3">
    <source>
        <dbReference type="Proteomes" id="UP000000763"/>
    </source>
</evidence>
<organism evidence="2 3">
    <name type="scientific">Oryza sativa subsp. japonica</name>
    <name type="common">Rice</name>
    <dbReference type="NCBI Taxonomy" id="39947"/>
    <lineage>
        <taxon>Eukaryota</taxon>
        <taxon>Viridiplantae</taxon>
        <taxon>Streptophyta</taxon>
        <taxon>Embryophyta</taxon>
        <taxon>Tracheophyta</taxon>
        <taxon>Spermatophyta</taxon>
        <taxon>Magnoliopsida</taxon>
        <taxon>Liliopsida</taxon>
        <taxon>Poales</taxon>
        <taxon>Poaceae</taxon>
        <taxon>BOP clade</taxon>
        <taxon>Oryzoideae</taxon>
        <taxon>Oryzeae</taxon>
        <taxon>Oryzinae</taxon>
        <taxon>Oryza</taxon>
        <taxon>Oryza sativa</taxon>
    </lineage>
</organism>
<dbReference type="PANTHER" id="PTHR10775:SF180">
    <property type="entry name" value="TRANSPOSON, EN_SPM-LIKE, TRANSPOSASE-ASSOCIATED DOMAIN PROTEIN-RELATED"/>
    <property type="match status" value="1"/>
</dbReference>
<protein>
    <submittedName>
        <fullName evidence="2">Transposon protein, putative, CACTA, En/Spm sub-class</fullName>
    </submittedName>
</protein>
<dbReference type="PANTHER" id="PTHR10775">
    <property type="entry name" value="OS08G0208400 PROTEIN"/>
    <property type="match status" value="1"/>
</dbReference>
<evidence type="ECO:0000313" key="2">
    <source>
        <dbReference type="EMBL" id="AAX95222.1"/>
    </source>
</evidence>
<reference evidence="3" key="1">
    <citation type="journal article" date="2005" name="Nature">
        <title>The map-based sequence of the rice genome.</title>
        <authorList>
            <consortium name="International rice genome sequencing project (IRGSP)"/>
            <person name="Matsumoto T."/>
            <person name="Wu J."/>
            <person name="Kanamori H."/>
            <person name="Katayose Y."/>
            <person name="Fujisawa M."/>
            <person name="Namiki N."/>
            <person name="Mizuno H."/>
            <person name="Yamamoto K."/>
            <person name="Antonio B.A."/>
            <person name="Baba T."/>
            <person name="Sakata K."/>
            <person name="Nagamura Y."/>
            <person name="Aoki H."/>
            <person name="Arikawa K."/>
            <person name="Arita K."/>
            <person name="Bito T."/>
            <person name="Chiden Y."/>
            <person name="Fujitsuka N."/>
            <person name="Fukunaka R."/>
            <person name="Hamada M."/>
            <person name="Harada C."/>
            <person name="Hayashi A."/>
            <person name="Hijishita S."/>
            <person name="Honda M."/>
            <person name="Hosokawa S."/>
            <person name="Ichikawa Y."/>
            <person name="Idonuma A."/>
            <person name="Iijima M."/>
            <person name="Ikeda M."/>
            <person name="Ikeno M."/>
            <person name="Ito K."/>
            <person name="Ito S."/>
            <person name="Ito T."/>
            <person name="Ito Y."/>
            <person name="Ito Y."/>
            <person name="Iwabuchi A."/>
            <person name="Kamiya K."/>
            <person name="Karasawa W."/>
            <person name="Kurita K."/>
            <person name="Katagiri S."/>
            <person name="Kikuta A."/>
            <person name="Kobayashi H."/>
            <person name="Kobayashi N."/>
            <person name="Machita K."/>
            <person name="Maehara T."/>
            <person name="Masukawa M."/>
            <person name="Mizubayashi T."/>
            <person name="Mukai Y."/>
            <person name="Nagasaki H."/>
            <person name="Nagata Y."/>
            <person name="Naito S."/>
            <person name="Nakashima M."/>
            <person name="Nakama Y."/>
            <person name="Nakamichi Y."/>
            <person name="Nakamura M."/>
            <person name="Meguro A."/>
            <person name="Negishi M."/>
            <person name="Ohta I."/>
            <person name="Ohta T."/>
            <person name="Okamoto M."/>
            <person name="Ono N."/>
            <person name="Saji S."/>
            <person name="Sakaguchi M."/>
            <person name="Sakai K."/>
            <person name="Shibata M."/>
            <person name="Shimokawa T."/>
            <person name="Song J."/>
            <person name="Takazaki Y."/>
            <person name="Terasawa K."/>
            <person name="Tsugane M."/>
            <person name="Tsuji K."/>
            <person name="Ueda S."/>
            <person name="Waki K."/>
            <person name="Yamagata H."/>
            <person name="Yamamoto M."/>
            <person name="Yamamoto S."/>
            <person name="Yamane H."/>
            <person name="Yoshiki S."/>
            <person name="Yoshihara R."/>
            <person name="Yukawa K."/>
            <person name="Zhong H."/>
            <person name="Yano M."/>
            <person name="Yuan Q."/>
            <person name="Ouyang S."/>
            <person name="Liu J."/>
            <person name="Jones K.M."/>
            <person name="Gansberger K."/>
            <person name="Moffat K."/>
            <person name="Hill J."/>
            <person name="Bera J."/>
            <person name="Fadrosh D."/>
            <person name="Jin S."/>
            <person name="Johri S."/>
            <person name="Kim M."/>
            <person name="Overton L."/>
            <person name="Reardon M."/>
            <person name="Tsitrin T."/>
            <person name="Vuong H."/>
            <person name="Weaver B."/>
            <person name="Ciecko A."/>
            <person name="Tallon L."/>
            <person name="Jackson J."/>
            <person name="Pai G."/>
            <person name="Aken S.V."/>
            <person name="Utterback T."/>
            <person name="Reidmuller S."/>
            <person name="Feldblyum T."/>
            <person name="Hsiao J."/>
            <person name="Zismann V."/>
            <person name="Iobst S."/>
            <person name="de Vazeille A.R."/>
            <person name="Buell C.R."/>
            <person name="Ying K."/>
            <person name="Li Y."/>
            <person name="Lu T."/>
            <person name="Huang Y."/>
            <person name="Zhao Q."/>
            <person name="Feng Q."/>
            <person name="Zhang L."/>
            <person name="Zhu J."/>
            <person name="Weng Q."/>
            <person name="Mu J."/>
            <person name="Lu Y."/>
            <person name="Fan D."/>
            <person name="Liu Y."/>
            <person name="Guan J."/>
            <person name="Zhang Y."/>
            <person name="Yu S."/>
            <person name="Liu X."/>
            <person name="Zhang Y."/>
            <person name="Hong G."/>
            <person name="Han B."/>
            <person name="Choisne N."/>
            <person name="Demange N."/>
            <person name="Orjeda G."/>
            <person name="Samain S."/>
            <person name="Cattolico L."/>
            <person name="Pelletier E."/>
            <person name="Couloux A."/>
            <person name="Segurens B."/>
            <person name="Wincker P."/>
            <person name="D'Hont A."/>
            <person name="Scarpelli C."/>
            <person name="Weissenbach J."/>
            <person name="Salanoubat M."/>
            <person name="Quetier F."/>
            <person name="Yu Y."/>
            <person name="Kim H.R."/>
            <person name="Rambo T."/>
            <person name="Currie J."/>
            <person name="Collura K."/>
            <person name="Luo M."/>
            <person name="Yang T."/>
            <person name="Ammiraju J.S.S."/>
            <person name="Engler F."/>
            <person name="Soderlund C."/>
            <person name="Wing R.A."/>
            <person name="Palmer L.E."/>
            <person name="de la Bastide M."/>
            <person name="Spiegel L."/>
            <person name="Nascimento L."/>
            <person name="Zutavern T."/>
            <person name="O'Shaughnessy A."/>
            <person name="Dike S."/>
            <person name="Dedhia N."/>
            <person name="Preston R."/>
            <person name="Balija V."/>
            <person name="McCombie W.R."/>
            <person name="Chow T."/>
            <person name="Chen H."/>
            <person name="Chung M."/>
            <person name="Chen C."/>
            <person name="Shaw J."/>
            <person name="Wu H."/>
            <person name="Hsiao K."/>
            <person name="Chao Y."/>
            <person name="Chu M."/>
            <person name="Cheng C."/>
            <person name="Hour A."/>
            <person name="Lee P."/>
            <person name="Lin S."/>
            <person name="Lin Y."/>
            <person name="Liou J."/>
            <person name="Liu S."/>
            <person name="Hsing Y."/>
            <person name="Raghuvanshi S."/>
            <person name="Mohanty A."/>
            <person name="Bharti A.K."/>
            <person name="Gaur A."/>
            <person name="Gupta V."/>
            <person name="Kumar D."/>
            <person name="Ravi V."/>
            <person name="Vij S."/>
            <person name="Kapur A."/>
            <person name="Khurana P."/>
            <person name="Khurana P."/>
            <person name="Khurana J.P."/>
            <person name="Tyagi A.K."/>
            <person name="Gaikwad K."/>
            <person name="Singh A."/>
            <person name="Dalal V."/>
            <person name="Srivastava S."/>
            <person name="Dixit A."/>
            <person name="Pal A.K."/>
            <person name="Ghazi I.A."/>
            <person name="Yadav M."/>
            <person name="Pandit A."/>
            <person name="Bhargava A."/>
            <person name="Sureshbabu K."/>
            <person name="Batra K."/>
            <person name="Sharma T.R."/>
            <person name="Mohapatra T."/>
            <person name="Singh N.K."/>
            <person name="Messing J."/>
            <person name="Nelson A.B."/>
            <person name="Fuks G."/>
            <person name="Kavchok S."/>
            <person name="Keizer G."/>
            <person name="Linton E."/>
            <person name="Llaca V."/>
            <person name="Song R."/>
            <person name="Tanyolac B."/>
            <person name="Young S."/>
            <person name="Ho-Il K."/>
            <person name="Hahn J.H."/>
            <person name="Sangsakoo G."/>
            <person name="Vanavichit A."/>
            <person name="de Mattos Luiz.A.T."/>
            <person name="Zimmer P.D."/>
            <person name="Malone G."/>
            <person name="Dellagostin O."/>
            <person name="de Oliveira A.C."/>
            <person name="Bevan M."/>
            <person name="Bancroft I."/>
            <person name="Minx P."/>
            <person name="Cordum H."/>
            <person name="Wilson R."/>
            <person name="Cheng Z."/>
            <person name="Jin W."/>
            <person name="Jiang J."/>
            <person name="Leong S.A."/>
            <person name="Iwama H."/>
            <person name="Gojobori T."/>
            <person name="Itoh T."/>
            <person name="Niimura Y."/>
            <person name="Fujii Y."/>
            <person name="Habara T."/>
            <person name="Sakai H."/>
            <person name="Sato Y."/>
            <person name="Wilson G."/>
            <person name="Kumar K."/>
            <person name="McCouch S."/>
            <person name="Juretic N."/>
            <person name="Hoen D."/>
            <person name="Wright S."/>
            <person name="Bruskiewich R."/>
            <person name="Bureau T."/>
            <person name="Miyao A."/>
            <person name="Hirochika H."/>
            <person name="Nishikawa T."/>
            <person name="Kadowaki K."/>
            <person name="Sugiura M."/>
            <person name="Burr B."/>
            <person name="Sasaki T."/>
        </authorList>
    </citation>
    <scope>NUCLEOTIDE SEQUENCE [LARGE SCALE GENOMIC DNA]</scope>
    <source>
        <strain evidence="3">cv. Nipponbare</strain>
    </source>
</reference>
<proteinExistence type="predicted"/>
<gene>
    <name evidence="2" type="ordered locus">LOC_Os11g08650</name>
</gene>
<sequence length="136" mass="15375">MKGYACWVKYGEQESGSGAVADTNSADNHEERDEDEHDMFIPSPFGGEMVDVDPDLLQDMSRDVEDPTYNERDFMKFSRLAMLPEENTLPETTYEAKQVMCPPGLEVRIIHACPNNCILYHKQYADSDACPVCKTS</sequence>
<evidence type="ECO:0000256" key="1">
    <source>
        <dbReference type="SAM" id="MobiDB-lite"/>
    </source>
</evidence>
<feature type="region of interest" description="Disordered" evidence="1">
    <location>
        <begin position="15"/>
        <end position="45"/>
    </location>
</feature>